<feature type="transmembrane region" description="Helical" evidence="7">
    <location>
        <begin position="569"/>
        <end position="594"/>
    </location>
</feature>
<gene>
    <name evidence="9" type="ORF">E0L32_012006</name>
</gene>
<evidence type="ECO:0000256" key="6">
    <source>
        <dbReference type="SAM" id="MobiDB-lite"/>
    </source>
</evidence>
<keyword evidence="10" id="KW-1185">Reference proteome</keyword>
<dbReference type="Pfam" id="PF01490">
    <property type="entry name" value="Aa_trans"/>
    <property type="match status" value="1"/>
</dbReference>
<dbReference type="GO" id="GO:0005774">
    <property type="term" value="C:vacuolar membrane"/>
    <property type="evidence" value="ECO:0007669"/>
    <property type="project" value="TreeGrafter"/>
</dbReference>
<feature type="region of interest" description="Disordered" evidence="6">
    <location>
        <begin position="123"/>
        <end position="166"/>
    </location>
</feature>
<feature type="region of interest" description="Disordered" evidence="6">
    <location>
        <begin position="263"/>
        <end position="310"/>
    </location>
</feature>
<accession>A0A507BJV4</accession>
<proteinExistence type="inferred from homology"/>
<dbReference type="PANTHER" id="PTHR22950:SF332">
    <property type="entry name" value="AMINO ACID TRANSPORTER (EUROFUNG)"/>
    <property type="match status" value="1"/>
</dbReference>
<dbReference type="STRING" id="1093900.A0A507BJV4"/>
<reference evidence="9 10" key="1">
    <citation type="submission" date="2019-06" db="EMBL/GenBank/DDBJ databases">
        <title>Draft genome sequence of the filamentous fungus Phialemoniopsis curvata isolated from diesel fuel.</title>
        <authorList>
            <person name="Varaljay V.A."/>
            <person name="Lyon W.J."/>
            <person name="Crouch A.L."/>
            <person name="Drake C.E."/>
            <person name="Hollomon J.M."/>
            <person name="Nadeau L.J."/>
            <person name="Nunn H.S."/>
            <person name="Stevenson B.S."/>
            <person name="Bojanowski C.L."/>
            <person name="Crookes-Goodson W.J."/>
        </authorList>
    </citation>
    <scope>NUCLEOTIDE SEQUENCE [LARGE SCALE GENOMIC DNA]</scope>
    <source>
        <strain evidence="9 10">D216</strain>
    </source>
</reference>
<evidence type="ECO:0000256" key="1">
    <source>
        <dbReference type="ARBA" id="ARBA00004141"/>
    </source>
</evidence>
<dbReference type="OrthoDB" id="1684102at2759"/>
<evidence type="ECO:0000256" key="5">
    <source>
        <dbReference type="ARBA" id="ARBA00023136"/>
    </source>
</evidence>
<organism evidence="9 10">
    <name type="scientific">Thyridium curvatum</name>
    <dbReference type="NCBI Taxonomy" id="1093900"/>
    <lineage>
        <taxon>Eukaryota</taxon>
        <taxon>Fungi</taxon>
        <taxon>Dikarya</taxon>
        <taxon>Ascomycota</taxon>
        <taxon>Pezizomycotina</taxon>
        <taxon>Sordariomycetes</taxon>
        <taxon>Sordariomycetidae</taxon>
        <taxon>Thyridiales</taxon>
        <taxon>Thyridiaceae</taxon>
        <taxon>Thyridium</taxon>
    </lineage>
</organism>
<dbReference type="PANTHER" id="PTHR22950">
    <property type="entry name" value="AMINO ACID TRANSPORTER"/>
    <property type="match status" value="1"/>
</dbReference>
<feature type="transmembrane region" description="Helical" evidence="7">
    <location>
        <begin position="640"/>
        <end position="663"/>
    </location>
</feature>
<feature type="transmembrane region" description="Helical" evidence="7">
    <location>
        <begin position="453"/>
        <end position="471"/>
    </location>
</feature>
<feature type="domain" description="Amino acid transporter transmembrane" evidence="8">
    <location>
        <begin position="310"/>
        <end position="693"/>
    </location>
</feature>
<dbReference type="InParanoid" id="A0A507BJV4"/>
<keyword evidence="5 7" id="KW-0472">Membrane</keyword>
<feature type="transmembrane region" description="Helical" evidence="7">
    <location>
        <begin position="341"/>
        <end position="362"/>
    </location>
</feature>
<feature type="transmembrane region" description="Helical" evidence="7">
    <location>
        <begin position="386"/>
        <end position="408"/>
    </location>
</feature>
<feature type="transmembrane region" description="Helical" evidence="7">
    <location>
        <begin position="420"/>
        <end position="441"/>
    </location>
</feature>
<feature type="compositionally biased region" description="Low complexity" evidence="6">
    <location>
        <begin position="155"/>
        <end position="166"/>
    </location>
</feature>
<evidence type="ECO:0000313" key="9">
    <source>
        <dbReference type="EMBL" id="TPX17679.1"/>
    </source>
</evidence>
<feature type="compositionally biased region" description="Polar residues" evidence="6">
    <location>
        <begin position="1"/>
        <end position="25"/>
    </location>
</feature>
<dbReference type="Proteomes" id="UP000319257">
    <property type="component" value="Unassembled WGS sequence"/>
</dbReference>
<keyword evidence="4 7" id="KW-1133">Transmembrane helix</keyword>
<dbReference type="EMBL" id="SKBQ01000130">
    <property type="protein sequence ID" value="TPX17679.1"/>
    <property type="molecule type" value="Genomic_DNA"/>
</dbReference>
<dbReference type="AlphaFoldDB" id="A0A507BJV4"/>
<evidence type="ECO:0000256" key="2">
    <source>
        <dbReference type="ARBA" id="ARBA00008066"/>
    </source>
</evidence>
<feature type="transmembrane region" description="Helical" evidence="7">
    <location>
        <begin position="615"/>
        <end position="634"/>
    </location>
</feature>
<evidence type="ECO:0000256" key="4">
    <source>
        <dbReference type="ARBA" id="ARBA00022989"/>
    </source>
</evidence>
<sequence>MGRSDGTGTATTQPDTQRSSPQTLPRLSGESVAGDVDGTALQARIPTRLLDLSGWTGSGWNIRSSAQWAVDPLPLPILFAPTSPPAMSFHAPSSFSSAVLDDQQQRDDERHAAVVAAHLPSGYTADFDGGVPADAGSEGPERRASQSAPDLTSAPEQPQNQQQQESSLLLQGGDIHRGLFKINARLPGPQRSQTFSHPRRGNDTPDGVLPTAAQLEPQGFRRQFVLQKRHGFTGGADLPVTRNFVEFLALYGAFAGEDLADSDDEEAIEDDEDGDHHDVDDHDRGLVATETRPLLPRSRSSRSAPRKGDAGTTKTFFTLLKAFIGTGIMFLPKAFNNGGILFSSMAMLFLAAVSMLAFHLLLQCRARYGGGYGDIGRAIAGERMRAIILGSVTLSQLGFVCTGLVFVADNWSSFLRAVTHGASPLTTTALIAIQAVLIVPLSFIRNISKLGPAALLADAFILIGLVYIYYYDVGTLATQGMHPSVRLFNPHAYTLTIGACIFTFEGIGLILPIQSSMQNPEKFEWLLGAVMLLITCIFTSVGALGYATFGSDTQIEVINNYPQDSKLVNAVQFMYALAVLIGNPVQLFPAMRILEGRIFGHRSGKRDLATKWKKNSFRAFLVAVCIAVSIGGSANLDRFVALIGSVACVPLVYVYPAYLHYIGVAESSAAKAGDVAMMVLGVVGMVYTTVITILTSFMASPVGSQPGS</sequence>
<comment type="similarity">
    <text evidence="2">Belongs to the amino acid/polyamine transporter 2 family.</text>
</comment>
<comment type="subcellular location">
    <subcellularLocation>
        <location evidence="1">Membrane</location>
        <topology evidence="1">Multi-pass membrane protein</topology>
    </subcellularLocation>
</comment>
<feature type="transmembrane region" description="Helical" evidence="7">
    <location>
        <begin position="525"/>
        <end position="549"/>
    </location>
</feature>
<feature type="region of interest" description="Disordered" evidence="6">
    <location>
        <begin position="1"/>
        <end position="38"/>
    </location>
</feature>
<feature type="transmembrane region" description="Helical" evidence="7">
    <location>
        <begin position="675"/>
        <end position="699"/>
    </location>
</feature>
<feature type="compositionally biased region" description="Low complexity" evidence="6">
    <location>
        <begin position="292"/>
        <end position="303"/>
    </location>
</feature>
<dbReference type="GO" id="GO:0005302">
    <property type="term" value="F:L-tyrosine transmembrane transporter activity"/>
    <property type="evidence" value="ECO:0007669"/>
    <property type="project" value="TreeGrafter"/>
</dbReference>
<protein>
    <recommendedName>
        <fullName evidence="8">Amino acid transporter transmembrane domain-containing protein</fullName>
    </recommendedName>
</protein>
<dbReference type="InterPro" id="IPR013057">
    <property type="entry name" value="AA_transpt_TM"/>
</dbReference>
<feature type="compositionally biased region" description="Basic and acidic residues" evidence="6">
    <location>
        <begin position="274"/>
        <end position="285"/>
    </location>
</feature>
<evidence type="ECO:0000259" key="8">
    <source>
        <dbReference type="Pfam" id="PF01490"/>
    </source>
</evidence>
<evidence type="ECO:0000256" key="7">
    <source>
        <dbReference type="SAM" id="Phobius"/>
    </source>
</evidence>
<dbReference type="RefSeq" id="XP_030999390.1">
    <property type="nucleotide sequence ID" value="XM_031134799.1"/>
</dbReference>
<dbReference type="GeneID" id="41979453"/>
<evidence type="ECO:0000256" key="3">
    <source>
        <dbReference type="ARBA" id="ARBA00022692"/>
    </source>
</evidence>
<feature type="region of interest" description="Disordered" evidence="6">
    <location>
        <begin position="184"/>
        <end position="211"/>
    </location>
</feature>
<feature type="transmembrane region" description="Helical" evidence="7">
    <location>
        <begin position="491"/>
        <end position="513"/>
    </location>
</feature>
<keyword evidence="3 7" id="KW-0812">Transmembrane</keyword>
<feature type="compositionally biased region" description="Acidic residues" evidence="6">
    <location>
        <begin position="263"/>
        <end position="273"/>
    </location>
</feature>
<name>A0A507BJV4_9PEZI</name>
<comment type="caution">
    <text evidence="9">The sequence shown here is derived from an EMBL/GenBank/DDBJ whole genome shotgun (WGS) entry which is preliminary data.</text>
</comment>
<evidence type="ECO:0000313" key="10">
    <source>
        <dbReference type="Proteomes" id="UP000319257"/>
    </source>
</evidence>